<sequence length="739" mass="82903">MARKKGEIVVPTKPVSRATEITYFTFQSYDKNAGLLQFQIKDQDGRPTDLFGATVRLLMFIYSGDEKKEFPIFDHQIITESYLEGIVKYPIPDMLLSYEGKVDANIYIDFPDGSHTDNLAFTFTIEKSVIDWDIQLNGEYYFKDFQQLLEQVKAESAGVIEELLGDVKEVVDHANEQIVTMNEEVEKLVDKVNEASQQVENLGRFKRMYSNSIDFFMYDFSGNPNIAIADSDTFKWGEGGALTYENGEYTVVMDGSGRLVKWNTNPETSVYLKDKTQYTMSCEMYVGADYTGDVTQVFANYAYTDGGQVLIQTSRLPRDVPRNTWVMVKGTSTIDYQGREPKVLYFTWQTVSNTTIPTGTLKIRKLKIEEGADATPYQPNLLVKPYQISKLPLNENLANKEQAFPISSRQYLVYSAEMIEPFIANQTYTLTLKGRKPGTQSFRVYTTGPNNTSNIGDMEIVEGLADTWRLTFTPTSANLNGSASPSTLQIYQFPQATMGQVTIDSLKIEKGDIATPNISEHRYFGEGIKDSNNPNDYSWDITEEYIERRTADQIEKSEKEQEKLFLTKTEASTSLMDLTTPQTVSALKKFNGGLLSNGINVGVEYAEAVTTDKYNNHGAVYLGGCVWLTWETLGFSNPSGWGRESTIRVGNDGHTGFTYPDVPNIFGGYIWIGGSCLPDYTDGGFGAYHITVSNNFDDARQPIVRFIDSPTTPVKRLAVRGFALVFAPAPTTNSKVEEN</sequence>
<proteinExistence type="predicted"/>
<accession>A0A2S7RU86</accession>
<dbReference type="Gene3D" id="2.60.40.3350">
    <property type="match status" value="1"/>
</dbReference>
<evidence type="ECO:0000259" key="2">
    <source>
        <dbReference type="Pfam" id="PF10651"/>
    </source>
</evidence>
<comment type="caution">
    <text evidence="3">The sequence shown here is derived from an EMBL/GenBank/DDBJ whole genome shotgun (WGS) entry which is preliminary data.</text>
</comment>
<dbReference type="Proteomes" id="UP000237934">
    <property type="component" value="Unassembled WGS sequence"/>
</dbReference>
<name>A0A2S7RU86_ENTMU</name>
<protein>
    <submittedName>
        <fullName evidence="3">DUF2479 domain-containing protein</fullName>
    </submittedName>
</protein>
<reference evidence="3 4" key="1">
    <citation type="journal article" date="2018" name="Pathog. Dis.">
        <title>Whole-genome sequencing based characterization of antimicrobial resistance in Enterococcus.</title>
        <authorList>
            <person name="Tyson G."/>
        </authorList>
    </citation>
    <scope>NUCLEOTIDE SEQUENCE [LARGE SCALE GENOMIC DNA]</scope>
    <source>
        <strain evidence="3 4">CVM N55263</strain>
    </source>
</reference>
<gene>
    <name evidence="3" type="ORF">CUS89_07215</name>
</gene>
<dbReference type="InterPro" id="IPR018913">
    <property type="entry name" value="BppU_N"/>
</dbReference>
<dbReference type="Pfam" id="PF10651">
    <property type="entry name" value="BppU_N"/>
    <property type="match status" value="1"/>
</dbReference>
<feature type="domain" description="BppU N-terminal" evidence="2">
    <location>
        <begin position="22"/>
        <end position="153"/>
    </location>
</feature>
<organism evidence="3 4">
    <name type="scientific">Enterococcus mundtii</name>
    <dbReference type="NCBI Taxonomy" id="53346"/>
    <lineage>
        <taxon>Bacteria</taxon>
        <taxon>Bacillati</taxon>
        <taxon>Bacillota</taxon>
        <taxon>Bacilli</taxon>
        <taxon>Lactobacillales</taxon>
        <taxon>Enterococcaceae</taxon>
        <taxon>Enterococcus</taxon>
    </lineage>
</organism>
<dbReference type="RefSeq" id="WP_104871609.1">
    <property type="nucleotide sequence ID" value="NZ_JADNKX010000001.1"/>
</dbReference>
<dbReference type="EMBL" id="PUAP01000022">
    <property type="protein sequence ID" value="PQF23351.1"/>
    <property type="molecule type" value="Genomic_DNA"/>
</dbReference>
<evidence type="ECO:0000256" key="1">
    <source>
        <dbReference type="SAM" id="Coils"/>
    </source>
</evidence>
<evidence type="ECO:0000313" key="3">
    <source>
        <dbReference type="EMBL" id="PQF23351.1"/>
    </source>
</evidence>
<dbReference type="AlphaFoldDB" id="A0A2S7RU86"/>
<feature type="coiled-coil region" evidence="1">
    <location>
        <begin position="171"/>
        <end position="202"/>
    </location>
</feature>
<evidence type="ECO:0000313" key="4">
    <source>
        <dbReference type="Proteomes" id="UP000237934"/>
    </source>
</evidence>
<keyword evidence="1" id="KW-0175">Coiled coil</keyword>